<accession>A0A2M7QCL8</accession>
<dbReference type="InterPro" id="IPR023753">
    <property type="entry name" value="FAD/NAD-binding_dom"/>
</dbReference>
<organism evidence="8 9">
    <name type="scientific">Candidatus Roizmanbacteria bacterium CG_4_10_14_0_8_um_filter_39_9</name>
    <dbReference type="NCBI Taxonomy" id="1974829"/>
    <lineage>
        <taxon>Bacteria</taxon>
        <taxon>Candidatus Roizmaniibacteriota</taxon>
    </lineage>
</organism>
<keyword evidence="5" id="KW-0676">Redox-active center</keyword>
<feature type="domain" description="FAD/NAD(P)-binding" evidence="7">
    <location>
        <begin position="6"/>
        <end position="280"/>
    </location>
</feature>
<dbReference type="InterPro" id="IPR050097">
    <property type="entry name" value="Ferredoxin-NADP_redctase_2"/>
</dbReference>
<dbReference type="Proteomes" id="UP000230108">
    <property type="component" value="Unassembled WGS sequence"/>
</dbReference>
<dbReference type="PANTHER" id="PTHR48105">
    <property type="entry name" value="THIOREDOXIN REDUCTASE 1-RELATED-RELATED"/>
    <property type="match status" value="1"/>
</dbReference>
<evidence type="ECO:0000256" key="5">
    <source>
        <dbReference type="ARBA" id="ARBA00023284"/>
    </source>
</evidence>
<evidence type="ECO:0000256" key="2">
    <source>
        <dbReference type="ARBA" id="ARBA00022827"/>
    </source>
</evidence>
<evidence type="ECO:0000256" key="3">
    <source>
        <dbReference type="ARBA" id="ARBA00023002"/>
    </source>
</evidence>
<dbReference type="GO" id="GO:0016668">
    <property type="term" value="F:oxidoreductase activity, acting on a sulfur group of donors, NAD(P) as acceptor"/>
    <property type="evidence" value="ECO:0007669"/>
    <property type="project" value="UniProtKB-ARBA"/>
</dbReference>
<comment type="caution">
    <text evidence="8">The sequence shown here is derived from an EMBL/GenBank/DDBJ whole genome shotgun (WGS) entry which is preliminary data.</text>
</comment>
<evidence type="ECO:0000259" key="7">
    <source>
        <dbReference type="Pfam" id="PF07992"/>
    </source>
</evidence>
<keyword evidence="1" id="KW-0285">Flavoprotein</keyword>
<reference evidence="9" key="1">
    <citation type="submission" date="2017-09" db="EMBL/GenBank/DDBJ databases">
        <title>Depth-based differentiation of microbial function through sediment-hosted aquifers and enrichment of novel symbionts in the deep terrestrial subsurface.</title>
        <authorList>
            <person name="Probst A.J."/>
            <person name="Ladd B."/>
            <person name="Jarett J.K."/>
            <person name="Geller-Mcgrath D.E."/>
            <person name="Sieber C.M.K."/>
            <person name="Emerson J.B."/>
            <person name="Anantharaman K."/>
            <person name="Thomas B.C."/>
            <person name="Malmstrom R."/>
            <person name="Stieglmeier M."/>
            <person name="Klingl A."/>
            <person name="Woyke T."/>
            <person name="Ryan C.M."/>
            <person name="Banfield J.F."/>
        </authorList>
    </citation>
    <scope>NUCLEOTIDE SEQUENCE [LARGE SCALE GENOMIC DNA]</scope>
</reference>
<dbReference type="EMBL" id="PFLF01000107">
    <property type="protein sequence ID" value="PIY68613.1"/>
    <property type="molecule type" value="Genomic_DNA"/>
</dbReference>
<name>A0A2M7QCL8_9BACT</name>
<sequence>MKTTQNVVIIGGGPAGLSAAIYLARAGLSPLLFAGSPPGGQLVLTSEVENFPGHESILGSVLIDKMRAQAIKFGTTIIDENVQSVKFGKLVQLVQLVKTKAVLIATGAKALWLGLESEQRLRGKGVSACATCDGFFFRNKTVAVLGGGDSALEEALTLTKFASKVYLIHRRDSFRASQIMQKRVSENPKIEIILNATVDEILGVSKVTGVKVTMCPTGGRNSRDPDGAQSTSTDGKRISNRICRTIGLTLDGVFVAIGHKPDTDLFKGQVELDGKGYLVTSSVAAIGNVKSQITNDNSITNYKLNDFNFKYQSMTSTNGVFAAGDCVDVVYRQAATAAGMGVGAALDIERWLETT</sequence>
<keyword evidence="2" id="KW-0274">FAD</keyword>
<evidence type="ECO:0000256" key="6">
    <source>
        <dbReference type="SAM" id="MobiDB-lite"/>
    </source>
</evidence>
<dbReference type="SUPFAM" id="SSF51905">
    <property type="entry name" value="FAD/NAD(P)-binding domain"/>
    <property type="match status" value="1"/>
</dbReference>
<evidence type="ECO:0000313" key="9">
    <source>
        <dbReference type="Proteomes" id="UP000230108"/>
    </source>
</evidence>
<dbReference type="PRINTS" id="PR00469">
    <property type="entry name" value="PNDRDTASEII"/>
</dbReference>
<protein>
    <submittedName>
        <fullName evidence="8">Thioredoxin-disulfide reductase</fullName>
    </submittedName>
</protein>
<evidence type="ECO:0000313" key="8">
    <source>
        <dbReference type="EMBL" id="PIY68613.1"/>
    </source>
</evidence>
<dbReference type="InterPro" id="IPR008255">
    <property type="entry name" value="Pyr_nucl-diS_OxRdtase_2_AS"/>
</dbReference>
<keyword evidence="4" id="KW-1015">Disulfide bond</keyword>
<evidence type="ECO:0000256" key="4">
    <source>
        <dbReference type="ARBA" id="ARBA00023157"/>
    </source>
</evidence>
<dbReference type="Pfam" id="PF07992">
    <property type="entry name" value="Pyr_redox_2"/>
    <property type="match status" value="1"/>
</dbReference>
<feature type="region of interest" description="Disordered" evidence="6">
    <location>
        <begin position="215"/>
        <end position="235"/>
    </location>
</feature>
<evidence type="ECO:0000256" key="1">
    <source>
        <dbReference type="ARBA" id="ARBA00022630"/>
    </source>
</evidence>
<dbReference type="AlphaFoldDB" id="A0A2M7QCL8"/>
<gene>
    <name evidence="8" type="ORF">COY90_05050</name>
</gene>
<dbReference type="PROSITE" id="PS00573">
    <property type="entry name" value="PYRIDINE_REDOX_2"/>
    <property type="match status" value="1"/>
</dbReference>
<keyword evidence="3" id="KW-0560">Oxidoreductase</keyword>
<proteinExistence type="predicted"/>
<dbReference type="Gene3D" id="3.50.50.60">
    <property type="entry name" value="FAD/NAD(P)-binding domain"/>
    <property type="match status" value="2"/>
</dbReference>
<dbReference type="PRINTS" id="PR00368">
    <property type="entry name" value="FADPNR"/>
</dbReference>
<dbReference type="InterPro" id="IPR036188">
    <property type="entry name" value="FAD/NAD-bd_sf"/>
</dbReference>